<sequence>MISEFRAEYKKNGLLDPGPAMSNFATLNGRQAARQGSRTCICGSNHSCCLLPCCTPSSGRRKENMDKKREYYLKITKYQVELTSNRYFS</sequence>
<gene>
    <name evidence="1" type="ORF">I7I52_03809</name>
</gene>
<dbReference type="VEuPathDB" id="FungiDB:I7I52_03809"/>
<accession>A0A8H8D909</accession>
<dbReference type="AlphaFoldDB" id="A0A8H8D909"/>
<protein>
    <submittedName>
        <fullName evidence="1">Uncharacterized protein</fullName>
    </submittedName>
</protein>
<comment type="caution">
    <text evidence="1">The sequence shown here is derived from an EMBL/GenBank/DDBJ whole genome shotgun (WGS) entry which is preliminary data.</text>
</comment>
<evidence type="ECO:0000313" key="1">
    <source>
        <dbReference type="EMBL" id="KAG5305222.1"/>
    </source>
</evidence>
<organism evidence="1 2">
    <name type="scientific">Ajellomyces capsulatus</name>
    <name type="common">Darling's disease fungus</name>
    <name type="synonym">Histoplasma capsulatum</name>
    <dbReference type="NCBI Taxonomy" id="5037"/>
    <lineage>
        <taxon>Eukaryota</taxon>
        <taxon>Fungi</taxon>
        <taxon>Dikarya</taxon>
        <taxon>Ascomycota</taxon>
        <taxon>Pezizomycotina</taxon>
        <taxon>Eurotiomycetes</taxon>
        <taxon>Eurotiomycetidae</taxon>
        <taxon>Onygenales</taxon>
        <taxon>Ajellomycetaceae</taxon>
        <taxon>Histoplasma</taxon>
    </lineage>
</organism>
<evidence type="ECO:0000313" key="2">
    <source>
        <dbReference type="Proteomes" id="UP000670092"/>
    </source>
</evidence>
<proteinExistence type="predicted"/>
<name>A0A8H8D909_AJECA</name>
<dbReference type="Proteomes" id="UP000670092">
    <property type="component" value="Unassembled WGS sequence"/>
</dbReference>
<reference evidence="1 2" key="1">
    <citation type="submission" date="2021-01" db="EMBL/GenBank/DDBJ databases">
        <title>Chromosome-level genome assembly of a human fungal pathogen reveals clustering of transcriptionally co-regulated genes.</title>
        <authorList>
            <person name="Voorhies M."/>
            <person name="Cohen S."/>
            <person name="Shea T.P."/>
            <person name="Petrus S."/>
            <person name="Munoz J.F."/>
            <person name="Poplawski S."/>
            <person name="Goldman W.E."/>
            <person name="Michael T."/>
            <person name="Cuomo C.A."/>
            <person name="Sil A."/>
            <person name="Beyhan S."/>
        </authorList>
    </citation>
    <scope>NUCLEOTIDE SEQUENCE [LARGE SCALE GENOMIC DNA]</scope>
    <source>
        <strain evidence="1 2">G184AR</strain>
    </source>
</reference>
<dbReference type="EMBL" id="JAEVHI010000001">
    <property type="protein sequence ID" value="KAG5305222.1"/>
    <property type="molecule type" value="Genomic_DNA"/>
</dbReference>